<dbReference type="Proteomes" id="UP001171902">
    <property type="component" value="Unassembled WGS sequence"/>
</dbReference>
<evidence type="ECO:0000313" key="3">
    <source>
        <dbReference type="Proteomes" id="UP001171902"/>
    </source>
</evidence>
<dbReference type="Gene3D" id="3.30.450.180">
    <property type="match status" value="1"/>
</dbReference>
<dbReference type="PROSITE" id="PS50943">
    <property type="entry name" value="HTH_CROC1"/>
    <property type="match status" value="1"/>
</dbReference>
<keyword evidence="3" id="KW-1185">Reference proteome</keyword>
<dbReference type="Pfam" id="PF13560">
    <property type="entry name" value="HTH_31"/>
    <property type="match status" value="1"/>
</dbReference>
<protein>
    <submittedName>
        <fullName evidence="2">Helix-turn-helix domain-containing protein</fullName>
    </submittedName>
</protein>
<feature type="domain" description="HTH cro/C1-type" evidence="1">
    <location>
        <begin position="34"/>
        <end position="81"/>
    </location>
</feature>
<proteinExistence type="predicted"/>
<evidence type="ECO:0000313" key="2">
    <source>
        <dbReference type="EMBL" id="MDN3241636.1"/>
    </source>
</evidence>
<dbReference type="SMART" id="SM00530">
    <property type="entry name" value="HTH_XRE"/>
    <property type="match status" value="1"/>
</dbReference>
<gene>
    <name evidence="2" type="ORF">QWI33_18070</name>
</gene>
<dbReference type="InterPro" id="IPR001387">
    <property type="entry name" value="Cro/C1-type_HTH"/>
</dbReference>
<dbReference type="EMBL" id="JAUEMJ010000005">
    <property type="protein sequence ID" value="MDN3241636.1"/>
    <property type="molecule type" value="Genomic_DNA"/>
</dbReference>
<dbReference type="Gene3D" id="1.10.260.40">
    <property type="entry name" value="lambda repressor-like DNA-binding domains"/>
    <property type="match status" value="1"/>
</dbReference>
<evidence type="ECO:0000259" key="1">
    <source>
        <dbReference type="PROSITE" id="PS50943"/>
    </source>
</evidence>
<dbReference type="Pfam" id="PF17765">
    <property type="entry name" value="MLTR_LBD"/>
    <property type="match status" value="1"/>
</dbReference>
<dbReference type="PANTHER" id="PTHR35010">
    <property type="entry name" value="BLL4672 PROTEIN-RELATED"/>
    <property type="match status" value="1"/>
</dbReference>
<dbReference type="RefSeq" id="WP_289958542.1">
    <property type="nucleotide sequence ID" value="NZ_JAUEMJ010000005.1"/>
</dbReference>
<dbReference type="PANTHER" id="PTHR35010:SF2">
    <property type="entry name" value="BLL4672 PROTEIN"/>
    <property type="match status" value="1"/>
</dbReference>
<name>A0ABT7YSR4_9ACTN</name>
<reference evidence="2" key="1">
    <citation type="submission" date="2023-06" db="EMBL/GenBank/DDBJ databases">
        <title>Gycomyces niveus sp.nov., a novel actinomycete isolated from soil in Shouguang.</title>
        <authorList>
            <person name="Yang X."/>
            <person name="Zhao J."/>
        </authorList>
    </citation>
    <scope>NUCLEOTIDE SEQUENCE</scope>
    <source>
        <strain evidence="2">NEAU C2</strain>
    </source>
</reference>
<comment type="caution">
    <text evidence="2">The sequence shown here is derived from an EMBL/GenBank/DDBJ whole genome shotgun (WGS) entry which is preliminary data.</text>
</comment>
<organism evidence="2 3">
    <name type="scientific">Glycomyces tritici</name>
    <dbReference type="NCBI Taxonomy" id="2665176"/>
    <lineage>
        <taxon>Bacteria</taxon>
        <taxon>Bacillati</taxon>
        <taxon>Actinomycetota</taxon>
        <taxon>Actinomycetes</taxon>
        <taxon>Glycomycetales</taxon>
        <taxon>Glycomycetaceae</taxon>
        <taxon>Glycomyces</taxon>
    </lineage>
</organism>
<sequence>MDASALAAFLRSRRDRLRPADVGLAGGPRRRVPGLRREEVAFLANASIDYYIELERGRGVQPSAQMLLALARALRLTGDERAHLFHLAGHPAPPPGEPSRATDPSLLALLGRLDGTPARIMTDLLQPLAQNRLAAELLGELDPVGEPGYATSTVYRWFTDPSARTIYPAEDHGRHAQSFVADTRATVARRALAGGGAEAEKMVADLLDRSEEFARVWSAWNVAVRRFDRKRLVHPAIGVIELECHHLFTEDGGQRLLWLAPIEGTDAAEKLARLG</sequence>
<dbReference type="SUPFAM" id="SSF47413">
    <property type="entry name" value="lambda repressor-like DNA-binding domains"/>
    <property type="match status" value="1"/>
</dbReference>
<dbReference type="InterPro" id="IPR010982">
    <property type="entry name" value="Lambda_DNA-bd_dom_sf"/>
</dbReference>
<accession>A0ABT7YSR4</accession>
<dbReference type="InterPro" id="IPR041413">
    <property type="entry name" value="MLTR_LBD"/>
</dbReference>